<reference evidence="2 3" key="1">
    <citation type="journal article" date="2015" name="Proc. Natl. Acad. Sci. U.S.A.">
        <title>The resurrection genome of Boea hygrometrica: A blueprint for survival of dehydration.</title>
        <authorList>
            <person name="Xiao L."/>
            <person name="Yang G."/>
            <person name="Zhang L."/>
            <person name="Yang X."/>
            <person name="Zhao S."/>
            <person name="Ji Z."/>
            <person name="Zhou Q."/>
            <person name="Hu M."/>
            <person name="Wang Y."/>
            <person name="Chen M."/>
            <person name="Xu Y."/>
            <person name="Jin H."/>
            <person name="Xiao X."/>
            <person name="Hu G."/>
            <person name="Bao F."/>
            <person name="Hu Y."/>
            <person name="Wan P."/>
            <person name="Li L."/>
            <person name="Deng X."/>
            <person name="Kuang T."/>
            <person name="Xiang C."/>
            <person name="Zhu J.K."/>
            <person name="Oliver M.J."/>
            <person name="He Y."/>
        </authorList>
    </citation>
    <scope>NUCLEOTIDE SEQUENCE [LARGE SCALE GENOMIC DNA]</scope>
    <source>
        <strain evidence="3">cv. XS01</strain>
    </source>
</reference>
<feature type="compositionally biased region" description="Polar residues" evidence="1">
    <location>
        <begin position="26"/>
        <end position="37"/>
    </location>
</feature>
<proteinExistence type="predicted"/>
<keyword evidence="3" id="KW-1185">Reference proteome</keyword>
<evidence type="ECO:0000313" key="3">
    <source>
        <dbReference type="Proteomes" id="UP000250235"/>
    </source>
</evidence>
<dbReference type="OrthoDB" id="848545at2759"/>
<gene>
    <name evidence="2" type="ORF">F511_05160</name>
</gene>
<evidence type="ECO:0000313" key="2">
    <source>
        <dbReference type="EMBL" id="KZV40915.1"/>
    </source>
</evidence>
<dbReference type="AlphaFoldDB" id="A0A2Z7C1X2"/>
<sequence length="574" mass="61827">MERTEPTLVPEWLRSTGNVAAGGASANHSGVSSSLNSIRGKPFRSNSERDRPNFVDGNVSFNSRRSSSSTGPGKHPYSSFSRSCRDKNSDREKEKFLSMDIWDHDALASILTSRIENNALKRSHSLVSGKPGELLPHKADDSRNGINHYGVRYTGSNPSGIQKNTFEKDFPSLGTEEKHEVTGTRKILSPGLDSAAQHLPISNSGFLGCEKWTSALAEVPAGLTINGMNHSSSQQSMGILMPSVSGGSNSASLNMAEALSQSPAKVNVSQLPDKSQRLEELAIKQSRQLIPMTPSMPKLLVPSSADKLKQTKVCIKTHDLTVASKAVQLQLNSSHLSVQLQLDLSNLSVQSHVGQVKSDSSSTSHVAKYMVLKSGREGGFTTGTKDASSPCDSNCRTANGHLGISPSSPIASVSRNSSMVSVLENKTATLSLGSRSTMDKRLFQSMVKSRSEFFNNMRRKTSITAPVILSDSSTAVSCSRAETSGEIFHGGHTSISPCIFEHDGSVICNSDELDVPEKNTNYSDVQQNMSGNGTIYPDEEEAAFLRSLGWDENGGEDDGLTEEEINSFYQEVSS</sequence>
<dbReference type="PANTHER" id="PTHR34112">
    <property type="entry name" value="C-JUN-AMINO-TERMINAL KINASE-INTERACTING PROTEIN"/>
    <property type="match status" value="1"/>
</dbReference>
<organism evidence="2 3">
    <name type="scientific">Dorcoceras hygrometricum</name>
    <dbReference type="NCBI Taxonomy" id="472368"/>
    <lineage>
        <taxon>Eukaryota</taxon>
        <taxon>Viridiplantae</taxon>
        <taxon>Streptophyta</taxon>
        <taxon>Embryophyta</taxon>
        <taxon>Tracheophyta</taxon>
        <taxon>Spermatophyta</taxon>
        <taxon>Magnoliopsida</taxon>
        <taxon>eudicotyledons</taxon>
        <taxon>Gunneridae</taxon>
        <taxon>Pentapetalae</taxon>
        <taxon>asterids</taxon>
        <taxon>lamiids</taxon>
        <taxon>Lamiales</taxon>
        <taxon>Gesneriaceae</taxon>
        <taxon>Didymocarpoideae</taxon>
        <taxon>Trichosporeae</taxon>
        <taxon>Loxocarpinae</taxon>
        <taxon>Dorcoceras</taxon>
    </lineage>
</organism>
<protein>
    <submittedName>
        <fullName evidence="2">Uncharacterized protein</fullName>
    </submittedName>
</protein>
<evidence type="ECO:0000256" key="1">
    <source>
        <dbReference type="SAM" id="MobiDB-lite"/>
    </source>
</evidence>
<accession>A0A2Z7C1X2</accession>
<dbReference type="Proteomes" id="UP000250235">
    <property type="component" value="Unassembled WGS sequence"/>
</dbReference>
<dbReference type="EMBL" id="KQ999852">
    <property type="protein sequence ID" value="KZV40915.1"/>
    <property type="molecule type" value="Genomic_DNA"/>
</dbReference>
<dbReference type="PANTHER" id="PTHR34112:SF13">
    <property type="entry name" value="OS04G0448200 PROTEIN"/>
    <property type="match status" value="1"/>
</dbReference>
<feature type="region of interest" description="Disordered" evidence="1">
    <location>
        <begin position="19"/>
        <end position="86"/>
    </location>
</feature>
<name>A0A2Z7C1X2_9LAMI</name>